<dbReference type="Pfam" id="PF20681">
    <property type="entry name" value="DUF6818"/>
    <property type="match status" value="1"/>
</dbReference>
<reference evidence="3" key="1">
    <citation type="submission" date="2017-03" db="EMBL/GenBank/DDBJ databases">
        <title>Phytopthora megakarya and P. palmivora, two closely related causual agents of cacao black pod achieved similar genome size and gene model numbers by different mechanisms.</title>
        <authorList>
            <person name="Ali S."/>
            <person name="Shao J."/>
            <person name="Larry D.J."/>
            <person name="Kronmiller B."/>
            <person name="Shen D."/>
            <person name="Strem M.D."/>
            <person name="Melnick R.L."/>
            <person name="Guiltinan M.J."/>
            <person name="Tyler B.M."/>
            <person name="Meinhardt L.W."/>
            <person name="Bailey B.A."/>
        </authorList>
    </citation>
    <scope>NUCLEOTIDE SEQUENCE [LARGE SCALE GENOMIC DNA]</scope>
    <source>
        <strain evidence="3">zdho120</strain>
    </source>
</reference>
<keyword evidence="3" id="KW-1185">Reference proteome</keyword>
<feature type="domain" description="DUF6818" evidence="1">
    <location>
        <begin position="30"/>
        <end position="82"/>
    </location>
</feature>
<sequence length="83" mass="9328">MTRCGRVPGVENYSSDDLDKLLQCTSNVLPTSANEWESVRACYENYAAENDRVDRERVSLKKKFQALLNCKKPTGDAQCPNSV</sequence>
<protein>
    <recommendedName>
        <fullName evidence="1">DUF6818 domain-containing protein</fullName>
    </recommendedName>
</protein>
<evidence type="ECO:0000313" key="3">
    <source>
        <dbReference type="Proteomes" id="UP000198211"/>
    </source>
</evidence>
<dbReference type="PANTHER" id="PTHR34409:SF1">
    <property type="entry name" value="MYB-LIKE DOMAIN-CONTAINING PROTEIN"/>
    <property type="match status" value="1"/>
</dbReference>
<dbReference type="PANTHER" id="PTHR34409">
    <property type="entry name" value="SET DOMAIN-CONTAINING PROTEIN"/>
    <property type="match status" value="1"/>
</dbReference>
<gene>
    <name evidence="2" type="ORF">PHMEG_00017479</name>
</gene>
<comment type="caution">
    <text evidence="2">The sequence shown here is derived from an EMBL/GenBank/DDBJ whole genome shotgun (WGS) entry which is preliminary data.</text>
</comment>
<dbReference type="OrthoDB" id="122248at2759"/>
<dbReference type="InterPro" id="IPR049203">
    <property type="entry name" value="DUF6818"/>
</dbReference>
<organism evidence="2 3">
    <name type="scientific">Phytophthora megakarya</name>
    <dbReference type="NCBI Taxonomy" id="4795"/>
    <lineage>
        <taxon>Eukaryota</taxon>
        <taxon>Sar</taxon>
        <taxon>Stramenopiles</taxon>
        <taxon>Oomycota</taxon>
        <taxon>Peronosporomycetes</taxon>
        <taxon>Peronosporales</taxon>
        <taxon>Peronosporaceae</taxon>
        <taxon>Phytophthora</taxon>
    </lineage>
</organism>
<dbReference type="EMBL" id="NBNE01002671">
    <property type="protein sequence ID" value="OWZ09768.1"/>
    <property type="molecule type" value="Genomic_DNA"/>
</dbReference>
<proteinExistence type="predicted"/>
<accession>A0A225VXY7</accession>
<name>A0A225VXY7_9STRA</name>
<evidence type="ECO:0000259" key="1">
    <source>
        <dbReference type="Pfam" id="PF20681"/>
    </source>
</evidence>
<dbReference type="Proteomes" id="UP000198211">
    <property type="component" value="Unassembled WGS sequence"/>
</dbReference>
<dbReference type="AlphaFoldDB" id="A0A225VXY7"/>
<evidence type="ECO:0000313" key="2">
    <source>
        <dbReference type="EMBL" id="OWZ09768.1"/>
    </source>
</evidence>